<evidence type="ECO:0000259" key="2">
    <source>
        <dbReference type="Pfam" id="PF10277"/>
    </source>
</evidence>
<feature type="transmembrane region" description="Helical" evidence="1">
    <location>
        <begin position="96"/>
        <end position="116"/>
    </location>
</feature>
<sequence>MQGIRRNFDKFYYFSVIYPALIVFICWTFYYSLGHWTYNYLPTISATVIQFPENIIFAVGMNIEGIILFALLFIRHTIFICQYEYIHVTIKIVIKHFFLILTGLISVIGLIALSSVTLKDNFTGHNLAASLFFFGSFVHYLFVDSLSFDTFTLVRPISEYMTYSILIIAFVYMFFLSRESNFYKSLAAILQYICCILIFVKVFLIHHDMPKHIMLTRLKIELRGQQL</sequence>
<feature type="transmembrane region" description="Helical" evidence="1">
    <location>
        <begin position="128"/>
        <end position="148"/>
    </location>
</feature>
<feature type="transmembrane region" description="Helical" evidence="1">
    <location>
        <begin position="12"/>
        <end position="33"/>
    </location>
</feature>
<keyword evidence="1" id="KW-1133">Transmembrane helix</keyword>
<feature type="domain" description="CWH43-like N-terminal" evidence="2">
    <location>
        <begin position="11"/>
        <end position="211"/>
    </location>
</feature>
<evidence type="ECO:0000256" key="1">
    <source>
        <dbReference type="SAM" id="Phobius"/>
    </source>
</evidence>
<feature type="transmembrane region" description="Helical" evidence="1">
    <location>
        <begin position="160"/>
        <end position="176"/>
    </location>
</feature>
<accession>A0ABR2H679</accession>
<keyword evidence="4" id="KW-1185">Reference proteome</keyword>
<feature type="transmembrane region" description="Helical" evidence="1">
    <location>
        <begin position="55"/>
        <end position="75"/>
    </location>
</feature>
<dbReference type="Proteomes" id="UP001470230">
    <property type="component" value="Unassembled WGS sequence"/>
</dbReference>
<gene>
    <name evidence="3" type="ORF">M9Y10_026668</name>
</gene>
<reference evidence="3 4" key="1">
    <citation type="submission" date="2024-04" db="EMBL/GenBank/DDBJ databases">
        <title>Tritrichomonas musculus Genome.</title>
        <authorList>
            <person name="Alves-Ferreira E."/>
            <person name="Grigg M."/>
            <person name="Lorenzi H."/>
            <person name="Galac M."/>
        </authorList>
    </citation>
    <scope>NUCLEOTIDE SEQUENCE [LARGE SCALE GENOMIC DNA]</scope>
    <source>
        <strain evidence="3 4">EAF2021</strain>
    </source>
</reference>
<organism evidence="3 4">
    <name type="scientific">Tritrichomonas musculus</name>
    <dbReference type="NCBI Taxonomy" id="1915356"/>
    <lineage>
        <taxon>Eukaryota</taxon>
        <taxon>Metamonada</taxon>
        <taxon>Parabasalia</taxon>
        <taxon>Tritrichomonadida</taxon>
        <taxon>Tritrichomonadidae</taxon>
        <taxon>Tritrichomonas</taxon>
    </lineage>
</organism>
<comment type="caution">
    <text evidence="3">The sequence shown here is derived from an EMBL/GenBank/DDBJ whole genome shotgun (WGS) entry which is preliminary data.</text>
</comment>
<protein>
    <recommendedName>
        <fullName evidence="2">CWH43-like N-terminal domain-containing protein</fullName>
    </recommendedName>
</protein>
<dbReference type="EMBL" id="JAPFFF010000040">
    <property type="protein sequence ID" value="KAK8841723.1"/>
    <property type="molecule type" value="Genomic_DNA"/>
</dbReference>
<evidence type="ECO:0000313" key="4">
    <source>
        <dbReference type="Proteomes" id="UP001470230"/>
    </source>
</evidence>
<dbReference type="InterPro" id="IPR019402">
    <property type="entry name" value="CWH43_N"/>
</dbReference>
<dbReference type="Pfam" id="PF10277">
    <property type="entry name" value="Frag1"/>
    <property type="match status" value="1"/>
</dbReference>
<keyword evidence="1" id="KW-0812">Transmembrane</keyword>
<evidence type="ECO:0000313" key="3">
    <source>
        <dbReference type="EMBL" id="KAK8841723.1"/>
    </source>
</evidence>
<name>A0ABR2H679_9EUKA</name>
<feature type="transmembrane region" description="Helical" evidence="1">
    <location>
        <begin position="182"/>
        <end position="204"/>
    </location>
</feature>
<keyword evidence="1" id="KW-0472">Membrane</keyword>
<proteinExistence type="predicted"/>